<name>A0A7X3C1V2_9LACO</name>
<dbReference type="Proteomes" id="UP000466388">
    <property type="component" value="Unassembled WGS sequence"/>
</dbReference>
<dbReference type="AlphaFoldDB" id="A0A7X3C1V2"/>
<evidence type="ECO:0000313" key="1">
    <source>
        <dbReference type="EMBL" id="MTV82140.1"/>
    </source>
</evidence>
<keyword evidence="2" id="KW-1185">Reference proteome</keyword>
<accession>A0A7X3C1V2</accession>
<comment type="caution">
    <text evidence="1">The sequence shown here is derived from an EMBL/GenBank/DDBJ whole genome shotgun (WGS) entry which is preliminary data.</text>
</comment>
<sequence>MENSFVCYQDLMALGFKQHTAHDIIRQAKQRLVQKGYPLYLDRSLGCVPRSVF</sequence>
<dbReference type="RefSeq" id="WP_155431413.1">
    <property type="nucleotide sequence ID" value="NZ_WNJO01000005.1"/>
</dbReference>
<proteinExistence type="predicted"/>
<dbReference type="Pfam" id="PF11372">
    <property type="entry name" value="DUF3173"/>
    <property type="match status" value="1"/>
</dbReference>
<organism evidence="1 2">
    <name type="scientific">Secundilactobacillus folii</name>
    <dbReference type="NCBI Taxonomy" id="2678357"/>
    <lineage>
        <taxon>Bacteria</taxon>
        <taxon>Bacillati</taxon>
        <taxon>Bacillota</taxon>
        <taxon>Bacilli</taxon>
        <taxon>Lactobacillales</taxon>
        <taxon>Lactobacillaceae</taxon>
        <taxon>Secundilactobacillus</taxon>
    </lineage>
</organism>
<evidence type="ECO:0000313" key="2">
    <source>
        <dbReference type="Proteomes" id="UP000466388"/>
    </source>
</evidence>
<dbReference type="EMBL" id="WNJO01000005">
    <property type="protein sequence ID" value="MTV82140.1"/>
    <property type="molecule type" value="Genomic_DNA"/>
</dbReference>
<protein>
    <submittedName>
        <fullName evidence="1">DUF3173 domain-containing protein</fullName>
    </submittedName>
</protein>
<reference evidence="1 2" key="1">
    <citation type="submission" date="2019-11" db="EMBL/GenBank/DDBJ databases">
        <title>Lactobacillus sp. nov. CRM56-3, isolated from fermented tea leaves.</title>
        <authorList>
            <person name="Phuengjayaem S."/>
            <person name="Tanasupawat S."/>
        </authorList>
    </citation>
    <scope>NUCLEOTIDE SEQUENCE [LARGE SCALE GENOMIC DNA]</scope>
    <source>
        <strain evidence="1 2">CRM56-3</strain>
    </source>
</reference>
<dbReference type="InterPro" id="IPR021512">
    <property type="entry name" value="DUF3173"/>
</dbReference>
<gene>
    <name evidence="1" type="ORF">GM612_05670</name>
</gene>